<dbReference type="Proteomes" id="UP000319143">
    <property type="component" value="Unassembled WGS sequence"/>
</dbReference>
<dbReference type="EMBL" id="SJPV01000012">
    <property type="protein sequence ID" value="TWU32653.1"/>
    <property type="molecule type" value="Genomic_DNA"/>
</dbReference>
<dbReference type="Gene3D" id="2.130.10.10">
    <property type="entry name" value="YVTN repeat-like/Quinoprotein amine dehydrogenase"/>
    <property type="match status" value="3"/>
</dbReference>
<keyword evidence="3" id="KW-1185">Reference proteome</keyword>
<dbReference type="PANTHER" id="PTHR34512:SF30">
    <property type="entry name" value="OUTER MEMBRANE PROTEIN ASSEMBLY FACTOR BAMB"/>
    <property type="match status" value="1"/>
</dbReference>
<dbReference type="PANTHER" id="PTHR34512">
    <property type="entry name" value="CELL SURFACE PROTEIN"/>
    <property type="match status" value="1"/>
</dbReference>
<dbReference type="OrthoDB" id="256225at2"/>
<dbReference type="InterPro" id="IPR002372">
    <property type="entry name" value="PQQ_rpt_dom"/>
</dbReference>
<dbReference type="RefSeq" id="WP_146530387.1">
    <property type="nucleotide sequence ID" value="NZ_SJPV01000012.1"/>
</dbReference>
<dbReference type="InterPro" id="IPR018391">
    <property type="entry name" value="PQQ_b-propeller_rpt"/>
</dbReference>
<feature type="domain" description="Pyrrolo-quinoline quinone repeat" evidence="1">
    <location>
        <begin position="776"/>
        <end position="857"/>
    </location>
</feature>
<evidence type="ECO:0000313" key="3">
    <source>
        <dbReference type="Proteomes" id="UP000319143"/>
    </source>
</evidence>
<dbReference type="EC" id="2.7.11.1" evidence="2"/>
<proteinExistence type="predicted"/>
<evidence type="ECO:0000259" key="1">
    <source>
        <dbReference type="Pfam" id="PF13360"/>
    </source>
</evidence>
<accession>A0A5C6D655</accession>
<dbReference type="InterPro" id="IPR011047">
    <property type="entry name" value="Quinoprotein_ADH-like_sf"/>
</dbReference>
<dbReference type="SUPFAM" id="SSF50998">
    <property type="entry name" value="Quinoprotein alcohol dehydrogenase-like"/>
    <property type="match status" value="3"/>
</dbReference>
<gene>
    <name evidence="2" type="primary">afsK</name>
    <name evidence="2" type="ORF">Poly41_56310</name>
</gene>
<feature type="domain" description="Pyrrolo-quinoline quinone repeat" evidence="1">
    <location>
        <begin position="677"/>
        <end position="775"/>
    </location>
</feature>
<name>A0A5C6D655_9BACT</name>
<feature type="domain" description="Pyrrolo-quinoline quinone repeat" evidence="1">
    <location>
        <begin position="576"/>
        <end position="670"/>
    </location>
</feature>
<dbReference type="GO" id="GO:0004674">
    <property type="term" value="F:protein serine/threonine kinase activity"/>
    <property type="evidence" value="ECO:0007669"/>
    <property type="project" value="UniProtKB-EC"/>
</dbReference>
<protein>
    <submittedName>
        <fullName evidence="2">Serine/threonine-protein kinase AfsK</fullName>
        <ecNumber evidence="2">2.7.11.1</ecNumber>
    </submittedName>
</protein>
<dbReference type="SMART" id="SM00564">
    <property type="entry name" value="PQQ"/>
    <property type="match status" value="11"/>
</dbReference>
<sequence>MNIAHGWHMGVTKSQFKKISMCVTTQNLFYQLVRSTFLTLLLFLQLNGFAFAGDNLLDGVVLNHSSGDDEIDRIRQEIKTHPTDESNYVYRGTMARLWAAALGHQGAVTGGRFSPVNLQTERIASIPNEKERKKLIARYGNMIDEGYRVLESIQEEIGINSSKKLTPFMSDPKSVKPPVKTETPWSQYQGTLTHVGNNGTEGPVYGRIAWDFPVGLAWESKPVVEGDKVYLTSPGVRNMLFTLDINTGKVVDSAKKTPLPGSVYSNPATASSPILLKDHILLRELGSRGNAGPAKEVVYINKTTGQVDKEVHAGHVDYRVGYAPLAANEKYMVYPFAIHELEQTPPDVQAFSHIICKDTKTGELIRDIHVGQTFAEPLLQDNMVYIGVNDGYVYRFDASEADQPSSRSVMARDQEVTWRFKAGGAVNRKMAVDAKQVYFGANDGSVYSLNKITGKLIWKYTVEKPVPEAFRHFSTPRVTGNYVFIGSADKNLYCLDASSGKVVFEHASSDWIRACPVATDTHVYFASMNGEIYNVDYSGRQPKEVWKKRIGEHWIYADLALSDNKLLLNDSDLYSYCVDTDKGDVLWRFSVLKSFYQEDGYRVYTDRVAGGTYYQSKAIAVDGQIFIGTPSRFIYSLDAETGEEIWKYEIGAAISGAPVYDDNKIYVGQQGGEDDFYCLDAKTGKLIWKQNVGWVWGSAAAGDGLVFIPGIDGYVNCLDGNSGNIIWRYRTDKSVCSEPMVMGDYVYFGGWDTFLYKFEKRTGKLAWKYAGGGSDSGVTIGFDGKLILPGAGMTCIDDETTELLWRPVLEGSSNGTPAYHDGQVFVSMWSGEMVALDAKTGNRNWSLAGASGITAPVVGSNGYVYSGARGNPFFSAYHEKGNENGSTDCLFRVRMANGLEESTPALYRGRAYVLSGGGYFYAIE</sequence>
<dbReference type="Pfam" id="PF13360">
    <property type="entry name" value="PQQ_2"/>
    <property type="match status" value="4"/>
</dbReference>
<dbReference type="AlphaFoldDB" id="A0A5C6D655"/>
<dbReference type="Gene3D" id="2.40.10.480">
    <property type="match status" value="2"/>
</dbReference>
<reference evidence="2 3" key="1">
    <citation type="submission" date="2019-02" db="EMBL/GenBank/DDBJ databases">
        <title>Deep-cultivation of Planctomycetes and their phenomic and genomic characterization uncovers novel biology.</title>
        <authorList>
            <person name="Wiegand S."/>
            <person name="Jogler M."/>
            <person name="Boedeker C."/>
            <person name="Pinto D."/>
            <person name="Vollmers J."/>
            <person name="Rivas-Marin E."/>
            <person name="Kohn T."/>
            <person name="Peeters S.H."/>
            <person name="Heuer A."/>
            <person name="Rast P."/>
            <person name="Oberbeckmann S."/>
            <person name="Bunk B."/>
            <person name="Jeske O."/>
            <person name="Meyerdierks A."/>
            <person name="Storesund J.E."/>
            <person name="Kallscheuer N."/>
            <person name="Luecker S."/>
            <person name="Lage O.M."/>
            <person name="Pohl T."/>
            <person name="Merkel B.J."/>
            <person name="Hornburger P."/>
            <person name="Mueller R.-W."/>
            <person name="Bruemmer F."/>
            <person name="Labrenz M."/>
            <person name="Spormann A.M."/>
            <person name="Op Den Camp H."/>
            <person name="Overmann J."/>
            <person name="Amann R."/>
            <person name="Jetten M.S.M."/>
            <person name="Mascher T."/>
            <person name="Medema M.H."/>
            <person name="Devos D.P."/>
            <person name="Kaster A.-K."/>
            <person name="Ovreas L."/>
            <person name="Rohde M."/>
            <person name="Galperin M.Y."/>
            <person name="Jogler C."/>
        </authorList>
    </citation>
    <scope>NUCLEOTIDE SEQUENCE [LARGE SCALE GENOMIC DNA]</scope>
    <source>
        <strain evidence="2 3">Poly41</strain>
    </source>
</reference>
<evidence type="ECO:0000313" key="2">
    <source>
        <dbReference type="EMBL" id="TWU32653.1"/>
    </source>
</evidence>
<organism evidence="2 3">
    <name type="scientific">Novipirellula artificiosorum</name>
    <dbReference type="NCBI Taxonomy" id="2528016"/>
    <lineage>
        <taxon>Bacteria</taxon>
        <taxon>Pseudomonadati</taxon>
        <taxon>Planctomycetota</taxon>
        <taxon>Planctomycetia</taxon>
        <taxon>Pirellulales</taxon>
        <taxon>Pirellulaceae</taxon>
        <taxon>Novipirellula</taxon>
    </lineage>
</organism>
<keyword evidence="2" id="KW-0808">Transferase</keyword>
<comment type="caution">
    <text evidence="2">The sequence shown here is derived from an EMBL/GenBank/DDBJ whole genome shotgun (WGS) entry which is preliminary data.</text>
</comment>
<keyword evidence="2" id="KW-0418">Kinase</keyword>
<dbReference type="InterPro" id="IPR015943">
    <property type="entry name" value="WD40/YVTN_repeat-like_dom_sf"/>
</dbReference>
<feature type="domain" description="Pyrrolo-quinoline quinone repeat" evidence="1">
    <location>
        <begin position="351"/>
        <end position="536"/>
    </location>
</feature>